<sequence>MVYYLFKTMVQVDLYTLKGEKKGKLSLPDKIFKVKDNPVLIAQSIRVYLSNQRQSPAKTLRRGEIRATGKKVYRQKGTGGARHGDKKAPIFVKGGKAHGPTGEQYFKLKMAKKMKRLALFSSLSNKVREGKVMGLESLKKIEPKTTKMAEIITNLKLEPDKKKVKVTLVLGKPMVNVLQAGRNLKGLSLKQANLLNPYEVLKAKYLVFEKDSLLKLKDTYGIK</sequence>
<dbReference type="PANTHER" id="PTHR10746:SF6">
    <property type="entry name" value="LARGE RIBOSOMAL SUBUNIT PROTEIN UL4M"/>
    <property type="match status" value="1"/>
</dbReference>
<dbReference type="InterPro" id="IPR013005">
    <property type="entry name" value="Ribosomal_uL4-like"/>
</dbReference>
<dbReference type="SUPFAM" id="SSF52166">
    <property type="entry name" value="Ribosomal protein L4"/>
    <property type="match status" value="1"/>
</dbReference>
<dbReference type="NCBIfam" id="TIGR03953">
    <property type="entry name" value="rplD_bact"/>
    <property type="match status" value="1"/>
</dbReference>
<proteinExistence type="inferred from homology"/>
<evidence type="ECO:0000256" key="2">
    <source>
        <dbReference type="ARBA" id="ARBA00022980"/>
    </source>
</evidence>
<evidence type="ECO:0000256" key="5">
    <source>
        <dbReference type="ARBA" id="ARBA00035462"/>
    </source>
</evidence>
<evidence type="ECO:0000313" key="7">
    <source>
        <dbReference type="Proteomes" id="UP000230093"/>
    </source>
</evidence>
<dbReference type="InterPro" id="IPR002136">
    <property type="entry name" value="Ribosomal_uL4"/>
</dbReference>
<dbReference type="PANTHER" id="PTHR10746">
    <property type="entry name" value="50S RIBOSOMAL PROTEIN L4"/>
    <property type="match status" value="1"/>
</dbReference>
<dbReference type="Gene3D" id="3.40.1370.10">
    <property type="match status" value="1"/>
</dbReference>
<evidence type="ECO:0000256" key="4">
    <source>
        <dbReference type="ARBA" id="ARBA00035244"/>
    </source>
</evidence>
<comment type="caution">
    <text evidence="6">The sequence shown here is derived from an EMBL/GenBank/DDBJ whole genome shotgun (WGS) entry which is preliminary data.</text>
</comment>
<keyword evidence="3" id="KW-0687">Ribonucleoprotein</keyword>
<dbReference type="Proteomes" id="UP000230093">
    <property type="component" value="Unassembled WGS sequence"/>
</dbReference>
<dbReference type="EMBL" id="PEZT01000029">
    <property type="protein sequence ID" value="PIS08707.1"/>
    <property type="molecule type" value="Genomic_DNA"/>
</dbReference>
<dbReference type="GO" id="GO:0003735">
    <property type="term" value="F:structural constituent of ribosome"/>
    <property type="evidence" value="ECO:0007669"/>
    <property type="project" value="InterPro"/>
</dbReference>
<name>A0A2H0W7U7_9BACT</name>
<dbReference type="AlphaFoldDB" id="A0A2H0W7U7"/>
<dbReference type="Pfam" id="PF00573">
    <property type="entry name" value="Ribosomal_L4"/>
    <property type="match status" value="1"/>
</dbReference>
<dbReference type="GO" id="GO:0006412">
    <property type="term" value="P:translation"/>
    <property type="evidence" value="ECO:0007669"/>
    <property type="project" value="InterPro"/>
</dbReference>
<comment type="similarity">
    <text evidence="1">Belongs to the universal ribosomal protein uL4 family.</text>
</comment>
<gene>
    <name evidence="6" type="ORF">COT75_05195</name>
</gene>
<dbReference type="GO" id="GO:1990904">
    <property type="term" value="C:ribonucleoprotein complex"/>
    <property type="evidence" value="ECO:0007669"/>
    <property type="project" value="UniProtKB-KW"/>
</dbReference>
<keyword evidence="2 6" id="KW-0689">Ribosomal protein</keyword>
<organism evidence="6 7">
    <name type="scientific">Candidatus Beckwithbacteria bacterium CG10_big_fil_rev_8_21_14_0_10_34_10</name>
    <dbReference type="NCBI Taxonomy" id="1974495"/>
    <lineage>
        <taxon>Bacteria</taxon>
        <taxon>Candidatus Beckwithiibacteriota</taxon>
    </lineage>
</organism>
<evidence type="ECO:0000256" key="1">
    <source>
        <dbReference type="ARBA" id="ARBA00010528"/>
    </source>
</evidence>
<reference evidence="7" key="1">
    <citation type="submission" date="2017-09" db="EMBL/GenBank/DDBJ databases">
        <title>Depth-based differentiation of microbial function through sediment-hosted aquifers and enrichment of novel symbionts in the deep terrestrial subsurface.</title>
        <authorList>
            <person name="Probst A.J."/>
            <person name="Ladd B."/>
            <person name="Jarett J.K."/>
            <person name="Geller-Mcgrath D.E."/>
            <person name="Sieber C.M.K."/>
            <person name="Emerson J.B."/>
            <person name="Anantharaman K."/>
            <person name="Thomas B.C."/>
            <person name="Malmstrom R."/>
            <person name="Stieglmeier M."/>
            <person name="Klingl A."/>
            <person name="Woyke T."/>
            <person name="Ryan C.M."/>
            <person name="Banfield J.F."/>
        </authorList>
    </citation>
    <scope>NUCLEOTIDE SEQUENCE [LARGE SCALE GENOMIC DNA]</scope>
</reference>
<accession>A0A2H0W7U7</accession>
<evidence type="ECO:0000313" key="6">
    <source>
        <dbReference type="EMBL" id="PIS08707.1"/>
    </source>
</evidence>
<dbReference type="InterPro" id="IPR023574">
    <property type="entry name" value="Ribosomal_uL4_dom_sf"/>
</dbReference>
<protein>
    <recommendedName>
        <fullName evidence="4">Large ribosomal subunit protein uL4</fullName>
    </recommendedName>
    <alternativeName>
        <fullName evidence="5">50S ribosomal protein L4</fullName>
    </alternativeName>
</protein>
<evidence type="ECO:0000256" key="3">
    <source>
        <dbReference type="ARBA" id="ARBA00023274"/>
    </source>
</evidence>
<dbReference type="GO" id="GO:0005840">
    <property type="term" value="C:ribosome"/>
    <property type="evidence" value="ECO:0007669"/>
    <property type="project" value="UniProtKB-KW"/>
</dbReference>